<dbReference type="Gene3D" id="3.40.50.970">
    <property type="match status" value="2"/>
</dbReference>
<evidence type="ECO:0000313" key="12">
    <source>
        <dbReference type="Proteomes" id="UP000000707"/>
    </source>
</evidence>
<feature type="binding site" evidence="8">
    <location>
        <position position="493"/>
    </location>
    <ligand>
        <name>Mg(2+)</name>
        <dbReference type="ChEBI" id="CHEBI:18420"/>
    </ligand>
</feature>
<gene>
    <name evidence="11" type="ORF">CANTEDRAFT_112609</name>
</gene>
<dbReference type="FunFam" id="3.40.50.970:FF:000024">
    <property type="entry name" value="Pyruvate decarboxylase isozyme"/>
    <property type="match status" value="1"/>
</dbReference>
<dbReference type="SUPFAM" id="SSF52467">
    <property type="entry name" value="DHS-like NAD/FAD-binding domain"/>
    <property type="match status" value="1"/>
</dbReference>
<name>G3AY19_CANTC</name>
<dbReference type="HOGENOM" id="CLU_013748_0_2_1"/>
<evidence type="ECO:0000313" key="11">
    <source>
        <dbReference type="EMBL" id="EGV66159.1"/>
    </source>
</evidence>
<keyword evidence="6" id="KW-0786">Thiamine pyrophosphate</keyword>
<evidence type="ECO:0008006" key="13">
    <source>
        <dbReference type="Google" id="ProtNLM"/>
    </source>
</evidence>
<dbReference type="GO" id="GO:0046872">
    <property type="term" value="F:metal ion binding"/>
    <property type="evidence" value="ECO:0007669"/>
    <property type="project" value="UniProtKB-KW"/>
</dbReference>
<keyword evidence="4" id="KW-0210">Decarboxylase</keyword>
<dbReference type="InterPro" id="IPR012110">
    <property type="entry name" value="PDC/IPDC-like"/>
</dbReference>
<dbReference type="PIRSF" id="PIRSF036565">
    <property type="entry name" value="Pyruvt_ip_decrb"/>
    <property type="match status" value="1"/>
</dbReference>
<keyword evidence="3 8" id="KW-0479">Metal-binding</keyword>
<feature type="binding site" evidence="8">
    <location>
        <position position="521"/>
    </location>
    <ligand>
        <name>Mg(2+)</name>
        <dbReference type="ChEBI" id="CHEBI:18420"/>
    </ligand>
</feature>
<dbReference type="InterPro" id="IPR029061">
    <property type="entry name" value="THDP-binding"/>
</dbReference>
<dbReference type="Proteomes" id="UP000000707">
    <property type="component" value="Unassembled WGS sequence"/>
</dbReference>
<feature type="binding site" evidence="8">
    <location>
        <position position="523"/>
    </location>
    <ligand>
        <name>Mg(2+)</name>
        <dbReference type="ChEBI" id="CHEBI:18420"/>
    </ligand>
</feature>
<dbReference type="KEGG" id="cten:18246603"/>
<evidence type="ECO:0000256" key="5">
    <source>
        <dbReference type="ARBA" id="ARBA00022842"/>
    </source>
</evidence>
<dbReference type="Pfam" id="PF02776">
    <property type="entry name" value="TPP_enzyme_N"/>
    <property type="match status" value="1"/>
</dbReference>
<evidence type="ECO:0000259" key="9">
    <source>
        <dbReference type="Pfam" id="PF02775"/>
    </source>
</evidence>
<dbReference type="EMBL" id="GL996512">
    <property type="protein sequence ID" value="EGV66159.1"/>
    <property type="molecule type" value="Genomic_DNA"/>
</dbReference>
<dbReference type="STRING" id="590646.G3AY19"/>
<evidence type="ECO:0000256" key="7">
    <source>
        <dbReference type="ARBA" id="ARBA00023239"/>
    </source>
</evidence>
<dbReference type="eggNOG" id="KOG1184">
    <property type="taxonomic scope" value="Eukaryota"/>
</dbReference>
<evidence type="ECO:0000259" key="10">
    <source>
        <dbReference type="Pfam" id="PF02776"/>
    </source>
</evidence>
<dbReference type="InterPro" id="IPR012001">
    <property type="entry name" value="Thiamin_PyroP_enz_TPP-bd_dom"/>
</dbReference>
<dbReference type="InterPro" id="IPR047214">
    <property type="entry name" value="TPP_PDC_IPDC"/>
</dbReference>
<dbReference type="GO" id="GO:0000949">
    <property type="term" value="P:aromatic amino acid family catabolic process to alcohol via Ehrlich pathway"/>
    <property type="evidence" value="ECO:0007669"/>
    <property type="project" value="TreeGrafter"/>
</dbReference>
<evidence type="ECO:0000256" key="1">
    <source>
        <dbReference type="ARBA" id="ARBA00001964"/>
    </source>
</evidence>
<dbReference type="Gene3D" id="3.40.50.1220">
    <property type="entry name" value="TPP-binding domain"/>
    <property type="match status" value="1"/>
</dbReference>
<organism evidence="12">
    <name type="scientific">Candida tenuis (strain ATCC 10573 / BCRC 21748 / CBS 615 / JCM 9827 / NBRC 10315 / NRRL Y-1498 / VKM Y-70)</name>
    <name type="common">Yeast</name>
    <name type="synonym">Yamadazyma tenuis</name>
    <dbReference type="NCBI Taxonomy" id="590646"/>
    <lineage>
        <taxon>Eukaryota</taxon>
        <taxon>Fungi</taxon>
        <taxon>Dikarya</taxon>
        <taxon>Ascomycota</taxon>
        <taxon>Saccharomycotina</taxon>
        <taxon>Pichiomycetes</taxon>
        <taxon>Debaryomycetaceae</taxon>
        <taxon>Yamadazyma</taxon>
    </lineage>
</organism>
<comment type="similarity">
    <text evidence="2">Belongs to the TPP enzyme family.</text>
</comment>
<feature type="domain" description="Thiamine pyrophosphate enzyme TPP-binding" evidence="9">
    <location>
        <begin position="448"/>
        <end position="529"/>
    </location>
</feature>
<evidence type="ECO:0000256" key="2">
    <source>
        <dbReference type="ARBA" id="ARBA00007812"/>
    </source>
</evidence>
<dbReference type="CDD" id="cd07038">
    <property type="entry name" value="TPP_PYR_PDC_IPDC_like"/>
    <property type="match status" value="1"/>
</dbReference>
<dbReference type="AlphaFoldDB" id="G3AY19"/>
<dbReference type="InterPro" id="IPR047213">
    <property type="entry name" value="TPP_PYR_PDC_IPDC-like"/>
</dbReference>
<dbReference type="InterPro" id="IPR029035">
    <property type="entry name" value="DHS-like_NAD/FAD-binding_dom"/>
</dbReference>
<keyword evidence="12" id="KW-1185">Reference proteome</keyword>
<feature type="domain" description="Thiamine pyrophosphate enzyme N-terminal TPP-binding" evidence="10">
    <location>
        <begin position="15"/>
        <end position="120"/>
    </location>
</feature>
<comment type="cofactor">
    <cofactor evidence="1">
        <name>thiamine diphosphate</name>
        <dbReference type="ChEBI" id="CHEBI:58937"/>
    </cofactor>
</comment>
<dbReference type="InterPro" id="IPR011766">
    <property type="entry name" value="TPP_enzyme_TPP-bd"/>
</dbReference>
<dbReference type="CDD" id="cd02005">
    <property type="entry name" value="TPP_PDC_IPDC"/>
    <property type="match status" value="1"/>
</dbReference>
<sequence length="608" mass="69587">MTVTDRIPLGEYVFLRILQANPKLKSIFGVPGDYNLNLMEYLYKDSVLDKGVTFIGNCNELNAAYCSDGYSRIIDTFAVMITTLGVGELSALNGVSSAFSEFVPVLHIVGSVATGKEKVNNDASIDDFQNWHHLVQSKDPLSKPDCHVFSKMSEPISICTESLTHKGLFNGDNFDKIDNVIKSILRESRPGYLYVPSDLPDILVPASRLEIPFHYKEYDPENIESRYRLNTLSDKILTYLYQAESPIIQSDDLIYKFHAYDSFNGLIDKLKNNKSVRLYASRIGKCIDETLDNFVGIYPSAFPDVADNFQNKTDLLIVFGYTNFETNGLYNGLEHYKNIRDVILINPDYVKINDEVIFIKNQKNGLRNFCLNDLIQNVSDKLDVTKLRQMDNIPKFNRNKVTEYPDNDTQDMRISSNKLFNFANHNLRPNDIILCEVSSFSFDLPNLTLRKNNRLIYNSYYASIGYALPATLGVCLALKDLGSDRRVTLFLGDGSAQMTIQELSTFLRFNVSTPQIFLMNNEGYTIERAIKGETRSYNDIQLWNYEFALKFFGDINEEKHTFHKLKNSGEFEKFFACRDEKSKNKLEFFDLSMYKTDYSGGLKFFLGK</sequence>
<dbReference type="PANTHER" id="PTHR43452">
    <property type="entry name" value="PYRUVATE DECARBOXYLASE"/>
    <property type="match status" value="1"/>
</dbReference>
<dbReference type="GO" id="GO:0030976">
    <property type="term" value="F:thiamine pyrophosphate binding"/>
    <property type="evidence" value="ECO:0007669"/>
    <property type="project" value="InterPro"/>
</dbReference>
<dbReference type="SUPFAM" id="SSF52518">
    <property type="entry name" value="Thiamin diphosphate-binding fold (THDP-binding)"/>
    <property type="match status" value="2"/>
</dbReference>
<dbReference type="PANTHER" id="PTHR43452:SF3">
    <property type="entry name" value="TRANSAMINATED AMINO ACID DECARBOXYLASE"/>
    <property type="match status" value="1"/>
</dbReference>
<evidence type="ECO:0000256" key="3">
    <source>
        <dbReference type="ARBA" id="ARBA00022723"/>
    </source>
</evidence>
<accession>G3AY19</accession>
<evidence type="ECO:0000256" key="8">
    <source>
        <dbReference type="PIRSR" id="PIRSR036565-2"/>
    </source>
</evidence>
<dbReference type="GeneID" id="18246603"/>
<proteinExistence type="inferred from homology"/>
<dbReference type="OrthoDB" id="308383at2759"/>
<keyword evidence="5 8" id="KW-0460">Magnesium</keyword>
<reference evidence="11 12" key="1">
    <citation type="journal article" date="2011" name="Proc. Natl. Acad. Sci. U.S.A.">
        <title>Comparative genomics of xylose-fermenting fungi for enhanced biofuel production.</title>
        <authorList>
            <person name="Wohlbach D.J."/>
            <person name="Kuo A."/>
            <person name="Sato T.K."/>
            <person name="Potts K.M."/>
            <person name="Salamov A.A."/>
            <person name="LaButti K.M."/>
            <person name="Sun H."/>
            <person name="Clum A."/>
            <person name="Pangilinan J.L."/>
            <person name="Lindquist E.A."/>
            <person name="Lucas S."/>
            <person name="Lapidus A."/>
            <person name="Jin M."/>
            <person name="Gunawan C."/>
            <person name="Balan V."/>
            <person name="Dale B.E."/>
            <person name="Jeffries T.W."/>
            <person name="Zinkel R."/>
            <person name="Barry K.W."/>
            <person name="Grigoriev I.V."/>
            <person name="Gasch A.P."/>
        </authorList>
    </citation>
    <scope>NUCLEOTIDE SEQUENCE [LARGE SCALE GENOMIC DNA]</scope>
    <source>
        <strain evidence="12">ATCC 10573 / BCRC 21748 / CBS 615 / JCM 9827 / NBRC 10315 / NRRL Y-1498 / VKM Y-70</strain>
    </source>
</reference>
<protein>
    <recommendedName>
        <fullName evidence="13">Pyruvate decarboxylase</fullName>
    </recommendedName>
</protein>
<keyword evidence="7" id="KW-0456">Lyase</keyword>
<evidence type="ECO:0000256" key="6">
    <source>
        <dbReference type="ARBA" id="ARBA00023052"/>
    </source>
</evidence>
<dbReference type="GO" id="GO:0004737">
    <property type="term" value="F:pyruvate decarboxylase activity"/>
    <property type="evidence" value="ECO:0007669"/>
    <property type="project" value="TreeGrafter"/>
</dbReference>
<comment type="cofactor">
    <cofactor evidence="8">
        <name>Mg(2+)</name>
        <dbReference type="ChEBI" id="CHEBI:18420"/>
    </cofactor>
    <text evidence="8">Binds 1 Mg(2+) per subunit.</text>
</comment>
<evidence type="ECO:0000256" key="4">
    <source>
        <dbReference type="ARBA" id="ARBA00022793"/>
    </source>
</evidence>
<dbReference type="Pfam" id="PF02775">
    <property type="entry name" value="TPP_enzyme_C"/>
    <property type="match status" value="1"/>
</dbReference>
<dbReference type="GO" id="GO:0005634">
    <property type="term" value="C:nucleus"/>
    <property type="evidence" value="ECO:0007669"/>
    <property type="project" value="TreeGrafter"/>
</dbReference>
<dbReference type="GO" id="GO:0005829">
    <property type="term" value="C:cytosol"/>
    <property type="evidence" value="ECO:0007669"/>
    <property type="project" value="TreeGrafter"/>
</dbReference>